<keyword evidence="3" id="KW-1003">Cell membrane</keyword>
<protein>
    <submittedName>
        <fullName evidence="9">MFS transporter</fullName>
    </submittedName>
</protein>
<feature type="transmembrane region" description="Helical" evidence="7">
    <location>
        <begin position="136"/>
        <end position="159"/>
    </location>
</feature>
<evidence type="ECO:0000256" key="7">
    <source>
        <dbReference type="SAM" id="Phobius"/>
    </source>
</evidence>
<feature type="transmembrane region" description="Helical" evidence="7">
    <location>
        <begin position="349"/>
        <end position="374"/>
    </location>
</feature>
<feature type="transmembrane region" description="Helical" evidence="7">
    <location>
        <begin position="251"/>
        <end position="272"/>
    </location>
</feature>
<dbReference type="PANTHER" id="PTHR43266:SF2">
    <property type="entry name" value="MAJOR FACILITATOR SUPERFAMILY (MFS) PROFILE DOMAIN-CONTAINING PROTEIN"/>
    <property type="match status" value="1"/>
</dbReference>
<evidence type="ECO:0000259" key="8">
    <source>
        <dbReference type="PROSITE" id="PS50850"/>
    </source>
</evidence>
<evidence type="ECO:0000256" key="3">
    <source>
        <dbReference type="ARBA" id="ARBA00022475"/>
    </source>
</evidence>
<gene>
    <name evidence="9" type="ORF">GMB86_03720</name>
</gene>
<comment type="caution">
    <text evidence="9">The sequence shown here is derived from an EMBL/GenBank/DDBJ whole genome shotgun (WGS) entry which is preliminary data.</text>
</comment>
<dbReference type="Gene3D" id="1.20.1250.20">
    <property type="entry name" value="MFS general substrate transporter like domains"/>
    <property type="match status" value="1"/>
</dbReference>
<evidence type="ECO:0000256" key="2">
    <source>
        <dbReference type="ARBA" id="ARBA00022448"/>
    </source>
</evidence>
<feature type="transmembrane region" description="Helical" evidence="7">
    <location>
        <begin position="12"/>
        <end position="36"/>
    </location>
</feature>
<feature type="transmembrane region" description="Helical" evidence="7">
    <location>
        <begin position="165"/>
        <end position="184"/>
    </location>
</feature>
<dbReference type="PROSITE" id="PS50850">
    <property type="entry name" value="MFS"/>
    <property type="match status" value="1"/>
</dbReference>
<dbReference type="GO" id="GO:0005886">
    <property type="term" value="C:plasma membrane"/>
    <property type="evidence" value="ECO:0007669"/>
    <property type="project" value="UniProtKB-SubCell"/>
</dbReference>
<keyword evidence="4 7" id="KW-0812">Transmembrane</keyword>
<accession>A0A6N8CMI0</accession>
<evidence type="ECO:0000256" key="5">
    <source>
        <dbReference type="ARBA" id="ARBA00022989"/>
    </source>
</evidence>
<feature type="transmembrane region" description="Helical" evidence="7">
    <location>
        <begin position="98"/>
        <end position="115"/>
    </location>
</feature>
<proteinExistence type="predicted"/>
<evidence type="ECO:0000256" key="4">
    <source>
        <dbReference type="ARBA" id="ARBA00022692"/>
    </source>
</evidence>
<dbReference type="InterPro" id="IPR036259">
    <property type="entry name" value="MFS_trans_sf"/>
</dbReference>
<feature type="transmembrane region" description="Helical" evidence="7">
    <location>
        <begin position="315"/>
        <end position="337"/>
    </location>
</feature>
<dbReference type="CDD" id="cd06173">
    <property type="entry name" value="MFS_MefA_like"/>
    <property type="match status" value="1"/>
</dbReference>
<dbReference type="AlphaFoldDB" id="A0A6N8CMI0"/>
<dbReference type="SUPFAM" id="SSF103473">
    <property type="entry name" value="MFS general substrate transporter"/>
    <property type="match status" value="1"/>
</dbReference>
<feature type="domain" description="Major facilitator superfamily (MFS) profile" evidence="8">
    <location>
        <begin position="217"/>
        <end position="420"/>
    </location>
</feature>
<feature type="transmembrane region" description="Helical" evidence="7">
    <location>
        <begin position="380"/>
        <end position="397"/>
    </location>
</feature>
<dbReference type="Pfam" id="PF05977">
    <property type="entry name" value="MFS_3"/>
    <property type="match status" value="1"/>
</dbReference>
<reference evidence="9 10" key="1">
    <citation type="submission" date="2019-11" db="EMBL/GenBank/DDBJ databases">
        <title>Terrilactibacillus tamarindus sp. nov. BCM23-1 isolated from bark of Tamarindus indica.</title>
        <authorList>
            <person name="Kingkaew E."/>
            <person name="Tanasupawat S."/>
        </authorList>
    </citation>
    <scope>NUCLEOTIDE SEQUENCE [LARGE SCALE GENOMIC DNA]</scope>
    <source>
        <strain evidence="9 10">BCM23-1</strain>
    </source>
</reference>
<dbReference type="RefSeq" id="WP_155216935.1">
    <property type="nucleotide sequence ID" value="NZ_WNHB01000004.1"/>
</dbReference>
<dbReference type="EMBL" id="WNHB01000004">
    <property type="protein sequence ID" value="MTT31121.1"/>
    <property type="molecule type" value="Genomic_DNA"/>
</dbReference>
<evidence type="ECO:0000256" key="6">
    <source>
        <dbReference type="ARBA" id="ARBA00023136"/>
    </source>
</evidence>
<organism evidence="9 10">
    <name type="scientific">Terrilactibacillus tamarindi</name>
    <dbReference type="NCBI Taxonomy" id="2599694"/>
    <lineage>
        <taxon>Bacteria</taxon>
        <taxon>Bacillati</taxon>
        <taxon>Bacillota</taxon>
        <taxon>Bacilli</taxon>
        <taxon>Bacillales</taxon>
        <taxon>Bacillaceae</taxon>
        <taxon>Terrilactibacillus</taxon>
    </lineage>
</organism>
<dbReference type="OrthoDB" id="7055052at2"/>
<dbReference type="InterPro" id="IPR010290">
    <property type="entry name" value="TM_effector"/>
</dbReference>
<evidence type="ECO:0000256" key="1">
    <source>
        <dbReference type="ARBA" id="ARBA00004651"/>
    </source>
</evidence>
<evidence type="ECO:0000313" key="10">
    <source>
        <dbReference type="Proteomes" id="UP000440978"/>
    </source>
</evidence>
<keyword evidence="6 7" id="KW-0472">Membrane</keyword>
<feature type="transmembrane region" description="Helical" evidence="7">
    <location>
        <begin position="74"/>
        <end position="92"/>
    </location>
</feature>
<dbReference type="InterPro" id="IPR020846">
    <property type="entry name" value="MFS_dom"/>
</dbReference>
<dbReference type="Proteomes" id="UP000440978">
    <property type="component" value="Unassembled WGS sequence"/>
</dbReference>
<dbReference type="GO" id="GO:0022857">
    <property type="term" value="F:transmembrane transporter activity"/>
    <property type="evidence" value="ECO:0007669"/>
    <property type="project" value="InterPro"/>
</dbReference>
<name>A0A6N8CMI0_9BACI</name>
<dbReference type="PANTHER" id="PTHR43266">
    <property type="entry name" value="MACROLIDE-EFFLUX PROTEIN"/>
    <property type="match status" value="1"/>
</dbReference>
<keyword evidence="5 7" id="KW-1133">Transmembrane helix</keyword>
<keyword evidence="2" id="KW-0813">Transport</keyword>
<feature type="transmembrane region" description="Helical" evidence="7">
    <location>
        <begin position="221"/>
        <end position="239"/>
    </location>
</feature>
<feature type="transmembrane region" description="Helical" evidence="7">
    <location>
        <begin position="284"/>
        <end position="309"/>
    </location>
</feature>
<feature type="transmembrane region" description="Helical" evidence="7">
    <location>
        <begin position="42"/>
        <end position="62"/>
    </location>
</feature>
<comment type="subcellular location">
    <subcellularLocation>
        <location evidence="1">Cell membrane</location>
        <topology evidence="1">Multi-pass membrane protein</topology>
    </subcellularLocation>
</comment>
<evidence type="ECO:0000313" key="9">
    <source>
        <dbReference type="EMBL" id="MTT31121.1"/>
    </source>
</evidence>
<keyword evidence="10" id="KW-1185">Reference proteome</keyword>
<sequence>MNELLKNRSFCLIWLAQIVSRFGDAITITIIFYVLGSSSNNPFIISLALFAQVTPSVIFGVFMGSLSDVCSKKWIMITSNIFSLCMVTLMIFFLDKLLILLLLIFAEGICSAAFYPARTSYISDIVGDKMIPNAIAISQSTYSILLIVGPAITGILIPFFPISHILIIDAITFLISSILIFYTSTKKESSSNKKFGLKVSFFSSIKNGFVTVYKISVLKLLIVYMIPVMLSIGVLNTVYNSLILQTFKVHGLIYGISEGLFGGGAVIGSILGSYLLKKISPSRLLIYNIILLGIWMIFAYPLLFLFQLIGIIPVLIWVLIIGLTSALLNIPTITLFLKLAPKEYRGRAISFLQTISNFGLIIGAILGGFISLFIGLVSTLAIFGIIIAIISLLVLNIKIFKPLTTIKTVNEGNVRSPKQI</sequence>